<dbReference type="PROSITE" id="PS01179">
    <property type="entry name" value="PID"/>
    <property type="match status" value="1"/>
</dbReference>
<evidence type="ECO:0000256" key="2">
    <source>
        <dbReference type="ARBA" id="ARBA00022490"/>
    </source>
</evidence>
<keyword evidence="12" id="KW-0472">Membrane</keyword>
<feature type="compositionally biased region" description="Basic and acidic residues" evidence="11">
    <location>
        <begin position="597"/>
        <end position="606"/>
    </location>
</feature>
<feature type="domain" description="PID" evidence="14">
    <location>
        <begin position="837"/>
        <end position="897"/>
    </location>
</feature>
<dbReference type="PROSITE" id="PS00022">
    <property type="entry name" value="EGF_1"/>
    <property type="match status" value="2"/>
</dbReference>
<dbReference type="EMBL" id="MKHE01000008">
    <property type="protein sequence ID" value="OWK12775.1"/>
    <property type="molecule type" value="Genomic_DNA"/>
</dbReference>
<dbReference type="GO" id="GO:0005737">
    <property type="term" value="C:cytoplasm"/>
    <property type="evidence" value="ECO:0007669"/>
    <property type="project" value="UniProtKB-SubCell"/>
</dbReference>
<evidence type="ECO:0000256" key="12">
    <source>
        <dbReference type="SAM" id="Phobius"/>
    </source>
</evidence>
<dbReference type="PROSITE" id="PS01186">
    <property type="entry name" value="EGF_2"/>
    <property type="match status" value="1"/>
</dbReference>
<dbReference type="InterPro" id="IPR001881">
    <property type="entry name" value="EGF-like_Ca-bd_dom"/>
</dbReference>
<feature type="transmembrane region" description="Helical" evidence="12">
    <location>
        <begin position="356"/>
        <end position="389"/>
    </location>
</feature>
<evidence type="ECO:0000256" key="4">
    <source>
        <dbReference type="ARBA" id="ARBA00023157"/>
    </source>
</evidence>
<evidence type="ECO:0000259" key="14">
    <source>
        <dbReference type="PROSITE" id="PS01179"/>
    </source>
</evidence>
<feature type="signal peptide" evidence="13">
    <location>
        <begin position="1"/>
        <end position="20"/>
    </location>
</feature>
<evidence type="ECO:0000256" key="8">
    <source>
        <dbReference type="ARBA" id="ARBA00074517"/>
    </source>
</evidence>
<evidence type="ECO:0000256" key="3">
    <source>
        <dbReference type="ARBA" id="ARBA00022553"/>
    </source>
</evidence>
<feature type="disulfide bond" evidence="10">
    <location>
        <begin position="662"/>
        <end position="671"/>
    </location>
</feature>
<dbReference type="Gene3D" id="2.10.25.10">
    <property type="entry name" value="Laminin"/>
    <property type="match status" value="3"/>
</dbReference>
<comment type="caution">
    <text evidence="16">The sequence shown here is derived from an EMBL/GenBank/DDBJ whole genome shotgun (WGS) entry which is preliminary data.</text>
</comment>
<feature type="chain" id="PRO_5013052683" description="PTB-containing, cubilin and LRP1-interacting protein" evidence="13">
    <location>
        <begin position="21"/>
        <end position="1070"/>
    </location>
</feature>
<proteinExistence type="predicted"/>
<comment type="caution">
    <text evidence="10">Lacks conserved residue(s) required for the propagation of feature annotation.</text>
</comment>
<evidence type="ECO:0000313" key="16">
    <source>
        <dbReference type="EMBL" id="OWK12775.1"/>
    </source>
</evidence>
<keyword evidence="12" id="KW-0812">Transmembrane</keyword>
<dbReference type="GO" id="GO:0046627">
    <property type="term" value="P:negative regulation of insulin receptor signaling pathway"/>
    <property type="evidence" value="ECO:0007669"/>
    <property type="project" value="InterPro"/>
</dbReference>
<keyword evidence="5" id="KW-0325">Glycoprotein</keyword>
<accession>A0A212D3H1</accession>
<protein>
    <recommendedName>
        <fullName evidence="8">PTB-containing, cubilin and LRP1-interacting protein</fullName>
    </recommendedName>
    <alternativeName>
        <fullName evidence="9">Phosphotyrosine interaction domain-containing protein 1</fullName>
    </alternativeName>
</protein>
<feature type="domain" description="EGF-like" evidence="15">
    <location>
        <begin position="456"/>
        <end position="498"/>
    </location>
</feature>
<evidence type="ECO:0000256" key="10">
    <source>
        <dbReference type="PROSITE-ProRule" id="PRU00076"/>
    </source>
</evidence>
<dbReference type="PANTHER" id="PTHR16265:SF1">
    <property type="entry name" value="PTB-CONTAINING, CUBILIN AND LRP1-INTERACTING PROTEIN"/>
    <property type="match status" value="1"/>
</dbReference>
<dbReference type="SUPFAM" id="SSF50729">
    <property type="entry name" value="PH domain-like"/>
    <property type="match status" value="1"/>
</dbReference>
<dbReference type="GO" id="GO:0051881">
    <property type="term" value="P:regulation of mitochondrial membrane potential"/>
    <property type="evidence" value="ECO:0007669"/>
    <property type="project" value="InterPro"/>
</dbReference>
<evidence type="ECO:0000256" key="6">
    <source>
        <dbReference type="ARBA" id="ARBA00054486"/>
    </source>
</evidence>
<dbReference type="SUPFAM" id="SSF57196">
    <property type="entry name" value="EGF/Laminin"/>
    <property type="match status" value="2"/>
</dbReference>
<dbReference type="Pfam" id="PF14719">
    <property type="entry name" value="PID_2"/>
    <property type="match status" value="1"/>
</dbReference>
<keyword evidence="10" id="KW-0245">EGF-like domain</keyword>
<keyword evidence="4 10" id="KW-1015">Disulfide bond</keyword>
<dbReference type="PANTHER" id="PTHR16265">
    <property type="entry name" value="PTB-CONTAINING, CUBILIN AND LRP1-INTERACTING PROTEIN"/>
    <property type="match status" value="1"/>
</dbReference>
<dbReference type="Proteomes" id="UP000242450">
    <property type="component" value="Chromosome 8"/>
</dbReference>
<dbReference type="FunFam" id="2.10.25.10:FF:000566">
    <property type="entry name" value="delta and Notch-like epidermal growth factor-related receptor"/>
    <property type="match status" value="1"/>
</dbReference>
<feature type="transmembrane region" description="Helical" evidence="12">
    <location>
        <begin position="298"/>
        <end position="317"/>
    </location>
</feature>
<dbReference type="GO" id="GO:0042127">
    <property type="term" value="P:regulation of cell population proliferation"/>
    <property type="evidence" value="ECO:0007669"/>
    <property type="project" value="InterPro"/>
</dbReference>
<dbReference type="InterPro" id="IPR000742">
    <property type="entry name" value="EGF"/>
</dbReference>
<keyword evidence="3" id="KW-0597">Phosphoprotein</keyword>
<sequence length="1070" mass="117591">MASCCLWVTSPAFAGRLMLAQTHVFGGLFLDSVSLHPRLVNAGWDPGYQAASIKLVADPCASNPCHHGNCSLSGSDGYVCICNEGYEGPNCEQALSSVPASGWTESTAPRQLQPVPATQEPEILLPRSQATITMPTWQPKTGQKVVEMKWDQVEVVPDIACGNASANSSAGGRLVSFEVPQNTSVKIRQDATASLILLWKVTATGFQQCSLIDGRSVTLLQAPGGLVLLEEMLALGQNHFIVLLMIVMMGMMVMLVLMMEVIIMVVMMMMVVVVVMIVLMVVTMVVMVMAIVVVVMEVMMMMVVMMVVVMVIVVVVMEVMMMMMVVMMMVVVVVVLVVVMIVMVVVVMEVMIRMMVIIVVVMVVIVVVVMEVMIVMMVVTMVVMVMAIVGVVMEVMVMMMVVVMMMMVVVVVLVVVMIVMMVVTMVVMVIVIVVVVMEATFSCNCDDPYTGTFCEEFDACQKKPCQNNASCLDAKQKQDGGNFTCVCLADPSPLPLPLVYVTETTSHILSVFALVHATHWSQSNHAERLLRPCPAPLIPSGHSARTMLKSEKELGQFGPGGLQHFGQWGEWEDEGAEARAWRDAHVWRVSEEEEGKVEGIAKEQKEKGRKAAPFPSSEGSPLELSQGYHGLYCEEEYEECLSGPCLNAATCRDLVNGYECVCLAEYKGIHCESYKDPCANHFQTMLKSKLNVLTLKKEPLPAVIFHEPEAIELCTTTPLMKTRTQSGCKALPTYHLDLLSRVSKTAESRFTRLAGKVLEHPCLMPYVTYLGKVPTTGMQFLSGCTEKPVIELWKKHTLAREDVFPANALLEIRPFQVWLHHLDHKGEATVHMDTFQVARIAYCTADHNVSPNIFAWVYREINDDLSYQMDCHAVECESKLEAKKLAHAMMEAFRKTFHSMKSDGRIHRNSSSEELIVTVARVLTGEAKPCARSPGALRGRRWRAQADIEGVNGKQNGGARLRPPRAAVVSARAPRCPRASVSALWEPGPSTADFPSLARTFRLASLDAPPDNGWQLPALRTKLTRIHLGSLLRVARELGPGARGSPGHRGLGTYRKSGCGAARSFAVPVH</sequence>
<comment type="subunit">
    <text evidence="7">Found in a complex with PID1/PCLI1, LRP1 and CUBNI. Interacts with LRP1 and CUBN.</text>
</comment>
<dbReference type="AlphaFoldDB" id="A0A212D3H1"/>
<evidence type="ECO:0000256" key="5">
    <source>
        <dbReference type="ARBA" id="ARBA00023180"/>
    </source>
</evidence>
<name>A0A212D3H1_CEREH</name>
<keyword evidence="13" id="KW-0732">Signal</keyword>
<dbReference type="InterPro" id="IPR011993">
    <property type="entry name" value="PH-like_dom_sf"/>
</dbReference>
<feature type="domain" description="EGF-like" evidence="15">
    <location>
        <begin position="636"/>
        <end position="672"/>
    </location>
</feature>
<comment type="subcellular location">
    <subcellularLocation>
        <location evidence="1">Cytoplasm</location>
    </subcellularLocation>
</comment>
<dbReference type="CDD" id="cd00054">
    <property type="entry name" value="EGF_CA"/>
    <property type="match status" value="2"/>
</dbReference>
<keyword evidence="17" id="KW-1185">Reference proteome</keyword>
<dbReference type="InterPro" id="IPR039112">
    <property type="entry name" value="PID1"/>
</dbReference>
<dbReference type="GO" id="GO:0005509">
    <property type="term" value="F:calcium ion binding"/>
    <property type="evidence" value="ECO:0007669"/>
    <property type="project" value="InterPro"/>
</dbReference>
<evidence type="ECO:0000256" key="13">
    <source>
        <dbReference type="SAM" id="SignalP"/>
    </source>
</evidence>
<dbReference type="FunFam" id="2.10.25.10:FF:000597">
    <property type="entry name" value="Delta/notch-like EGF repeat containing"/>
    <property type="match status" value="1"/>
</dbReference>
<dbReference type="GO" id="GO:2000377">
    <property type="term" value="P:regulation of reactive oxygen species metabolic process"/>
    <property type="evidence" value="ECO:0007669"/>
    <property type="project" value="TreeGrafter"/>
</dbReference>
<evidence type="ECO:0000256" key="11">
    <source>
        <dbReference type="SAM" id="MobiDB-lite"/>
    </source>
</evidence>
<dbReference type="SMART" id="SM00179">
    <property type="entry name" value="EGF_CA"/>
    <property type="match status" value="2"/>
</dbReference>
<reference evidence="16 17" key="1">
    <citation type="journal article" date="2018" name="Mol. Genet. Genomics">
        <title>The red deer Cervus elaphus genome CerEla1.0: sequencing, annotating, genes, and chromosomes.</title>
        <authorList>
            <person name="Bana N.A."/>
            <person name="Nyiri A."/>
            <person name="Nagy J."/>
            <person name="Frank K."/>
            <person name="Nagy T."/>
            <person name="Steger V."/>
            <person name="Schiller M."/>
            <person name="Lakatos P."/>
            <person name="Sugar L."/>
            <person name="Horn P."/>
            <person name="Barta E."/>
            <person name="Orosz L."/>
        </authorList>
    </citation>
    <scope>NUCLEOTIDE SEQUENCE [LARGE SCALE GENOMIC DNA]</scope>
    <source>
        <strain evidence="16">Hungarian</strain>
    </source>
</reference>
<dbReference type="PROSITE" id="PS50026">
    <property type="entry name" value="EGF_3"/>
    <property type="match status" value="3"/>
</dbReference>
<dbReference type="CDD" id="cd13167">
    <property type="entry name" value="PTB_P-CLI1"/>
    <property type="match status" value="1"/>
</dbReference>
<evidence type="ECO:0000256" key="7">
    <source>
        <dbReference type="ARBA" id="ARBA00064897"/>
    </source>
</evidence>
<dbReference type="FunFam" id="2.10.25.10:FF:001004">
    <property type="entry name" value="Delta/notch like EGF repeat containing"/>
    <property type="match status" value="1"/>
</dbReference>
<feature type="disulfide bond" evidence="10">
    <location>
        <begin position="82"/>
        <end position="91"/>
    </location>
</feature>
<keyword evidence="12" id="KW-1133">Transmembrane helix</keyword>
<dbReference type="InterPro" id="IPR018097">
    <property type="entry name" value="EGF_Ca-bd_CS"/>
</dbReference>
<dbReference type="GO" id="GO:2001169">
    <property type="term" value="P:regulation of ATP biosynthetic process"/>
    <property type="evidence" value="ECO:0007669"/>
    <property type="project" value="UniProtKB-ARBA"/>
</dbReference>
<feature type="domain" description="EGF-like" evidence="15">
    <location>
        <begin position="56"/>
        <end position="92"/>
    </location>
</feature>
<feature type="disulfide bond" evidence="10">
    <location>
        <begin position="60"/>
        <end position="70"/>
    </location>
</feature>
<dbReference type="GO" id="GO:0046325">
    <property type="term" value="P:negative regulation of D-glucose import"/>
    <property type="evidence" value="ECO:0007669"/>
    <property type="project" value="UniProtKB-ARBA"/>
</dbReference>
<dbReference type="GO" id="GO:0045935">
    <property type="term" value="P:positive regulation of nucleobase-containing compound metabolic process"/>
    <property type="evidence" value="ECO:0007669"/>
    <property type="project" value="UniProtKB-ARBA"/>
</dbReference>
<dbReference type="OrthoDB" id="5980998at2759"/>
<dbReference type="InterPro" id="IPR039114">
    <property type="entry name" value="PID1_PTB"/>
</dbReference>
<feature type="transmembrane region" description="Helical" evidence="12">
    <location>
        <begin position="265"/>
        <end position="292"/>
    </location>
</feature>
<comment type="function">
    <text evidence="6">Increases proliferation of preadipocytes without affecting adipocytic differentiation.</text>
</comment>
<dbReference type="PROSITE" id="PS00010">
    <property type="entry name" value="ASX_HYDROXYL"/>
    <property type="match status" value="1"/>
</dbReference>
<feature type="transmembrane region" description="Helical" evidence="12">
    <location>
        <begin position="324"/>
        <end position="350"/>
    </location>
</feature>
<dbReference type="GO" id="GO:0009891">
    <property type="term" value="P:positive regulation of biosynthetic process"/>
    <property type="evidence" value="ECO:0007669"/>
    <property type="project" value="UniProtKB-ARBA"/>
</dbReference>
<feature type="transmembrane region" description="Helical" evidence="12">
    <location>
        <begin position="401"/>
        <end position="434"/>
    </location>
</feature>
<dbReference type="InterPro" id="IPR006020">
    <property type="entry name" value="PTB/PI_dom"/>
</dbReference>
<evidence type="ECO:0000256" key="9">
    <source>
        <dbReference type="ARBA" id="ARBA00078516"/>
    </source>
</evidence>
<gene>
    <name evidence="16" type="ORF">Celaphus_00014968</name>
</gene>
<keyword evidence="2" id="KW-0963">Cytoplasm</keyword>
<dbReference type="Pfam" id="PF00008">
    <property type="entry name" value="EGF"/>
    <property type="match status" value="2"/>
</dbReference>
<dbReference type="Gene3D" id="2.30.29.30">
    <property type="entry name" value="Pleckstrin-homology domain (PH domain)/Phosphotyrosine-binding domain (PTB)"/>
    <property type="match status" value="1"/>
</dbReference>
<feature type="transmembrane region" description="Helical" evidence="12">
    <location>
        <begin position="240"/>
        <end position="258"/>
    </location>
</feature>
<dbReference type="InterPro" id="IPR000152">
    <property type="entry name" value="EGF-type_Asp/Asn_hydroxyl_site"/>
</dbReference>
<organism evidence="16 17">
    <name type="scientific">Cervus elaphus hippelaphus</name>
    <name type="common">European red deer</name>
    <dbReference type="NCBI Taxonomy" id="46360"/>
    <lineage>
        <taxon>Eukaryota</taxon>
        <taxon>Metazoa</taxon>
        <taxon>Chordata</taxon>
        <taxon>Craniata</taxon>
        <taxon>Vertebrata</taxon>
        <taxon>Euteleostomi</taxon>
        <taxon>Mammalia</taxon>
        <taxon>Eutheria</taxon>
        <taxon>Laurasiatheria</taxon>
        <taxon>Artiodactyla</taxon>
        <taxon>Ruminantia</taxon>
        <taxon>Pecora</taxon>
        <taxon>Cervidae</taxon>
        <taxon>Cervinae</taxon>
        <taxon>Cervus</taxon>
    </lineage>
</organism>
<evidence type="ECO:0000256" key="1">
    <source>
        <dbReference type="ARBA" id="ARBA00004496"/>
    </source>
</evidence>
<evidence type="ECO:0000313" key="17">
    <source>
        <dbReference type="Proteomes" id="UP000242450"/>
    </source>
</evidence>
<feature type="region of interest" description="Disordered" evidence="11">
    <location>
        <begin position="597"/>
        <end position="622"/>
    </location>
</feature>
<dbReference type="FunFam" id="2.30.29.30:FF:000156">
    <property type="entry name" value="PTB-containing, cubilin and LRP1-interacting protein"/>
    <property type="match status" value="1"/>
</dbReference>
<evidence type="ECO:0000259" key="15">
    <source>
        <dbReference type="PROSITE" id="PS50026"/>
    </source>
</evidence>
<dbReference type="PROSITE" id="PS01187">
    <property type="entry name" value="EGF_CA"/>
    <property type="match status" value="1"/>
</dbReference>
<dbReference type="SMART" id="SM00181">
    <property type="entry name" value="EGF"/>
    <property type="match status" value="3"/>
</dbReference>